<dbReference type="Pfam" id="PF00903">
    <property type="entry name" value="Glyoxalase"/>
    <property type="match status" value="1"/>
</dbReference>
<dbReference type="InterPro" id="IPR029068">
    <property type="entry name" value="Glyas_Bleomycin-R_OHBP_Dase"/>
</dbReference>
<feature type="domain" description="VOC" evidence="1">
    <location>
        <begin position="3"/>
        <end position="117"/>
    </location>
</feature>
<dbReference type="InterPro" id="IPR004360">
    <property type="entry name" value="Glyas_Fos-R_dOase_dom"/>
</dbReference>
<dbReference type="PROSITE" id="PS51819">
    <property type="entry name" value="VOC"/>
    <property type="match status" value="1"/>
</dbReference>
<protein>
    <recommendedName>
        <fullName evidence="1">VOC domain-containing protein</fullName>
    </recommendedName>
</protein>
<dbReference type="Gene3D" id="3.10.180.10">
    <property type="entry name" value="2,3-Dihydroxybiphenyl 1,2-Dioxygenase, domain 1"/>
    <property type="match status" value="1"/>
</dbReference>
<dbReference type="EMBL" id="LAZR01009604">
    <property type="protein sequence ID" value="KKM71617.1"/>
    <property type="molecule type" value="Genomic_DNA"/>
</dbReference>
<dbReference type="PANTHER" id="PTHR33993">
    <property type="entry name" value="GLYOXALASE-RELATED"/>
    <property type="match status" value="1"/>
</dbReference>
<gene>
    <name evidence="2" type="ORF">LCGC14_1428800</name>
</gene>
<name>A0A0F9MQY7_9ZZZZ</name>
<dbReference type="SUPFAM" id="SSF54593">
    <property type="entry name" value="Glyoxalase/Bleomycin resistance protein/Dihydroxybiphenyl dioxygenase"/>
    <property type="match status" value="1"/>
</dbReference>
<comment type="caution">
    <text evidence="2">The sequence shown here is derived from an EMBL/GenBank/DDBJ whole genome shotgun (WGS) entry which is preliminary data.</text>
</comment>
<evidence type="ECO:0000259" key="1">
    <source>
        <dbReference type="PROSITE" id="PS51819"/>
    </source>
</evidence>
<organism evidence="2">
    <name type="scientific">marine sediment metagenome</name>
    <dbReference type="NCBI Taxonomy" id="412755"/>
    <lineage>
        <taxon>unclassified sequences</taxon>
        <taxon>metagenomes</taxon>
        <taxon>ecological metagenomes</taxon>
    </lineage>
</organism>
<proteinExistence type="predicted"/>
<dbReference type="InterPro" id="IPR052164">
    <property type="entry name" value="Anthracycline_SecMetBiosynth"/>
</dbReference>
<evidence type="ECO:0000313" key="2">
    <source>
        <dbReference type="EMBL" id="KKM71617.1"/>
    </source>
</evidence>
<dbReference type="InterPro" id="IPR037523">
    <property type="entry name" value="VOC_core"/>
</dbReference>
<dbReference type="CDD" id="cd07247">
    <property type="entry name" value="SgaA_N_like"/>
    <property type="match status" value="1"/>
</dbReference>
<dbReference type="PANTHER" id="PTHR33993:SF2">
    <property type="entry name" value="VOC DOMAIN-CONTAINING PROTEIN"/>
    <property type="match status" value="1"/>
</dbReference>
<accession>A0A0F9MQY7</accession>
<reference evidence="2" key="1">
    <citation type="journal article" date="2015" name="Nature">
        <title>Complex archaea that bridge the gap between prokaryotes and eukaryotes.</title>
        <authorList>
            <person name="Spang A."/>
            <person name="Saw J.H."/>
            <person name="Jorgensen S.L."/>
            <person name="Zaremba-Niedzwiedzka K."/>
            <person name="Martijn J."/>
            <person name="Lind A.E."/>
            <person name="van Eijk R."/>
            <person name="Schleper C."/>
            <person name="Guy L."/>
            <person name="Ettema T.J."/>
        </authorList>
    </citation>
    <scope>NUCLEOTIDE SEQUENCE</scope>
</reference>
<sequence>MSRIVHFELNVKNVEKTIKFYEKVFNWKIEKWDGPVDYWLIMTGKESDPGIDGGLGQAEEGFPHVVNTISVDNVDEAIKKIEINGGEIVRPKHAVPGVGWLAYFKDLEGIVSGVMQEDPEAK</sequence>
<dbReference type="AlphaFoldDB" id="A0A0F9MQY7"/>